<dbReference type="Pfam" id="PF25597">
    <property type="entry name" value="SH3_retrovirus"/>
    <property type="match status" value="1"/>
</dbReference>
<feature type="region of interest" description="Disordered" evidence="2">
    <location>
        <begin position="1281"/>
        <end position="1332"/>
    </location>
</feature>
<dbReference type="InterPro" id="IPR057670">
    <property type="entry name" value="SH3_retrovirus"/>
</dbReference>
<gene>
    <name evidence="4" type="ORF">Tci_047480</name>
</gene>
<dbReference type="GO" id="GO:0003676">
    <property type="term" value="F:nucleic acid binding"/>
    <property type="evidence" value="ECO:0007669"/>
    <property type="project" value="InterPro"/>
</dbReference>
<evidence type="ECO:0000256" key="2">
    <source>
        <dbReference type="SAM" id="MobiDB-lite"/>
    </source>
</evidence>
<feature type="domain" description="Integrase catalytic" evidence="3">
    <location>
        <begin position="723"/>
        <end position="820"/>
    </location>
</feature>
<keyword evidence="1" id="KW-0378">Hydrolase</keyword>
<dbReference type="InterPro" id="IPR012337">
    <property type="entry name" value="RNaseH-like_sf"/>
</dbReference>
<dbReference type="PANTHER" id="PTHR42648">
    <property type="entry name" value="TRANSPOSASE, PUTATIVE-RELATED"/>
    <property type="match status" value="1"/>
</dbReference>
<evidence type="ECO:0000256" key="1">
    <source>
        <dbReference type="ARBA" id="ARBA00022670"/>
    </source>
</evidence>
<sequence>MKLTVCHQRIFRRGNNNHRKKTDTLTVIGSALEPMVTLIDASKSDGIFNEVTLVYVVIDGVTPFVVDMDMEKEKLNSLEDTANLGSFPPLPTHGRSSYDRVMIELQANVDLKDNIFMARPRIKGEGYYTCNTHVEYEWKPPRYECCKVFGHVHEEFPKSIGAGATKNLKKTSQTLKGISSTKEVSKSNPFEVLTLVDYDVDFGKLRFGDDDRNPLVPTGIVESDSELEVVFDETANLRISTSGKDRSDKDYPIWQVIQNGNGPVSVTTDTNGMIKVLPPKTIKEVMAGEKKRKAKTTLLMALPEDHLEKFHKMADAKEMWEAIESRFGGNDESKKMQKYLLKQQFEGFSMSASEGSASYTDEVSHSFFANQSSASQLDWDDLEKINDDDLEDMDLKWHMAMISMRIKKFHKRTGRKLQFDTRNTVGFDKTKVECFNCHKIGHFARDYRAKWNQDSRRRDRGYNGNKARDNSRRPASQKICNSGSDNEVQYCSKTCTKSYARLKKLYDEQRDKLAQRITFANQKVNTVNTSLSAVKGDRDNNVKASAGCNWRNKRNTWNKVFKYKCGSKIRNSVKDHIGRLKSKMDWVPKTNQFLLFHIQDNPHKDLKDKRIIDSGCSRHMIGNKVHLKDYQEFKDGFVAFGGSNGRITGKGIIKAGRLDFEGVYYVEELKHYNLFSVSQMCDKKNKVLSTDTDCLVPSPNFKLPDENQDFIRQAENQFNPKVKNIRSDDGTKIKNHELVELYRLKRIKREYSNVRTPQQNEVAERKNRTLIEAARTMLADLFLPTTFLVEANNTACYVLNRVLVTKPQNKTPYELLTGRQPILSYLIPFGCHVTILNTIDQLGKFDGKSGLGFLVGYSLNSKDFRVYNLETKRVEENLHVNFLKNKPNVLEKGHAWMFDLDYLTNSMNYEHVLFENKANISAGPQEANNSASTQATNDQELEKLKRKEKEANDAVRKEATHETQDVKTNNTKLLNDVSAPVSDVGPSKALNDDEPLYLDDPSMPHLEDVYASLSEGIFTDLSYDDEAIVTDFNNLETTVNTASTLIETQKPLVKDKEAADMDSVLALDFRLLPRLHTFKLGRRYLDSNNAGANLDRKSIIRGCQFLGRRLISWQCKKQTIMATSTTKAEYVAAGHCVNTPRCDEDNLELKELMVFFVQFMLRKIELELLLDNMGYGKISDKLTFYKAFFSPQWKFLIHTVLQCLSAKTTSWNEFSNTMASVIICLATNQKFNFSRYILLSLVKNIEAGVPFYMFPRVIALLFKNMLVPAAEVVGHAQDDVSIPAEPSTSKPHKNHKSKKQQPIAPMVPSPKSSPDHTTPLPLNNPIADADKDNKIAKLEDKVHKLEEENMILKEKSFKFAKVDTAAPVEDKDESIKQGRMIADMDEDVEVYLVQTHAKAYNLDLQHSEKVLSMQDIDKEESAGVEEVLEVVKAAKLMTEARKNMMIYLENMAELKINFFKGMTYSGIRPLFEKHYNSIQAFLEKREEEVTVQEKEIEEEEATPLASKVPDTFWKLVKERVETTYLKNFSDDFLLNILKIMFKKPNVWKDQKVRYGLAKTHFTLEQMLNNVRLEVEEESDMSLDLLRWKIHQMDMKSAFLNGHLEKEVCVEQPEGYVAKGKEVNSLSMFDEHKKSRTREFEMTNIGLMSYYLGIESFMEEPMKKYLEIAKRILHCMKGTVHYGMFYLTSKDLKKFCIEKCNPVGTPTEHKVMPSKHDGGEAIDSTLIKSLVGKYTTATWCVCHGIWLKSMLQELHMAQKEATEIYVDNELAIDLAKNPFCHYRNQVADIFIKPLNEKHFSRPRMILGIGKSGLKGVLDRKPDLVISEDKEDTPSGVPRAIYISREKSLKHPHHFKAGAMNFSCGSKGGRGCSMVRRGSGWLAKQSIVSNEGVGGGGFVVLRAGFASSMCSMEPSFSNEGNRLLQNYRKHFVLLCAYMKNNVEVVYDVLRLTPFYKAFLVTTDIPEIYMQEFWATAAFHHHSIHFKMNNKKRIVNLEYFREILHICPRIPNQTFDELLFEEEILAFLRYLGHIEHKDAKKSNEMYYPRFTKVIINFFMTKDPSVLRRNKVNWHYVRDDQMFTMIKLVSRYQNTQHFNAMLPVELPNVDIRSSAAYKDGSGTDEGTGIIPGVPDVPTDESDEEISWKSSDEDDDDNDDVDDQSEANDDDDHEDKDEQDDDDQDDNDDDQDLDNNGDDFVHPKLSTHDEEAKDKESFDLIVQTPSQVENSNGESNDDENNGMNVGGEEGLDAKDDDEELYRDVNINLEVNPDGQQQSSSVSSQLITSMLNLNPDTCIDSLFESTHRVDAPVSTTVVPLLVIAPNLPPPSIPIMSQFAGAVFSIPGIIDRYIDHQMNEAVKVHVSKILPKIEKTVNEQLEAEVLTRSSNSSKTSYVVAADLSEMELKKILIKNMESNNSIYRSDEQRNLYKALVDAYECDKIILDIYGDTVTLKRRCDDADKDKEPFAGSDQGSKRRREGKEPESTSAPKEKASKNTGAADDQPIAEASQHPEWFQKQTKPPTLDRAWNKTLPATHGSIQPWISNLAKQADSRASFNELMDTLVDFSNFFMNQLNIDTLTPELLVGPTYELMKGSCKSLVELKFFLKKFIRRQPIN</sequence>
<comment type="caution">
    <text evidence="4">The sequence shown here is derived from an EMBL/GenBank/DDBJ whole genome shotgun (WGS) entry which is preliminary data.</text>
</comment>
<dbReference type="InterPro" id="IPR039537">
    <property type="entry name" value="Retrotran_Ty1/copia-like"/>
</dbReference>
<proteinExistence type="predicted"/>
<feature type="compositionally biased region" description="Acidic residues" evidence="2">
    <location>
        <begin position="2147"/>
        <end position="2192"/>
    </location>
</feature>
<feature type="compositionally biased region" description="Basic and acidic residues" evidence="2">
    <location>
        <begin position="2194"/>
        <end position="2213"/>
    </location>
</feature>
<dbReference type="PANTHER" id="PTHR42648:SF21">
    <property type="entry name" value="CYSTEINE-RICH RLK (RECEPTOR-LIKE PROTEIN KINASE) 8"/>
    <property type="match status" value="1"/>
</dbReference>
<dbReference type="GO" id="GO:0015074">
    <property type="term" value="P:DNA integration"/>
    <property type="evidence" value="ECO:0007669"/>
    <property type="project" value="InterPro"/>
</dbReference>
<organism evidence="4">
    <name type="scientific">Tanacetum cinerariifolium</name>
    <name type="common">Dalmatian daisy</name>
    <name type="synonym">Chrysanthemum cinerariifolium</name>
    <dbReference type="NCBI Taxonomy" id="118510"/>
    <lineage>
        <taxon>Eukaryota</taxon>
        <taxon>Viridiplantae</taxon>
        <taxon>Streptophyta</taxon>
        <taxon>Embryophyta</taxon>
        <taxon>Tracheophyta</taxon>
        <taxon>Spermatophyta</taxon>
        <taxon>Magnoliopsida</taxon>
        <taxon>eudicotyledons</taxon>
        <taxon>Gunneridae</taxon>
        <taxon>Pentapetalae</taxon>
        <taxon>asterids</taxon>
        <taxon>campanulids</taxon>
        <taxon>Asterales</taxon>
        <taxon>Asteraceae</taxon>
        <taxon>Asteroideae</taxon>
        <taxon>Anthemideae</taxon>
        <taxon>Anthemidinae</taxon>
        <taxon>Tanacetum</taxon>
    </lineage>
</organism>
<feature type="region of interest" description="Disordered" evidence="2">
    <location>
        <begin position="455"/>
        <end position="482"/>
    </location>
</feature>
<feature type="region of interest" description="Disordered" evidence="2">
    <location>
        <begin position="924"/>
        <end position="990"/>
    </location>
</feature>
<dbReference type="SUPFAM" id="SSF53098">
    <property type="entry name" value="Ribonuclease H-like"/>
    <property type="match status" value="1"/>
</dbReference>
<evidence type="ECO:0000313" key="4">
    <source>
        <dbReference type="EMBL" id="GEU75502.1"/>
    </source>
</evidence>
<dbReference type="GO" id="GO:0006508">
    <property type="term" value="P:proteolysis"/>
    <property type="evidence" value="ECO:0007669"/>
    <property type="project" value="UniProtKB-KW"/>
</dbReference>
<feature type="compositionally biased region" description="Basic and acidic residues" evidence="2">
    <location>
        <begin position="455"/>
        <end position="472"/>
    </location>
</feature>
<dbReference type="Pfam" id="PF22936">
    <property type="entry name" value="Pol_BBD"/>
    <property type="match status" value="1"/>
</dbReference>
<dbReference type="InterPro" id="IPR054722">
    <property type="entry name" value="PolX-like_BBD"/>
</dbReference>
<dbReference type="Gene3D" id="3.30.420.10">
    <property type="entry name" value="Ribonuclease H-like superfamily/Ribonuclease H"/>
    <property type="match status" value="1"/>
</dbReference>
<feature type="compositionally biased region" description="Basic residues" evidence="2">
    <location>
        <begin position="1290"/>
        <end position="1299"/>
    </location>
</feature>
<feature type="region of interest" description="Disordered" evidence="2">
    <location>
        <begin position="2456"/>
        <end position="2516"/>
    </location>
</feature>
<evidence type="ECO:0000259" key="3">
    <source>
        <dbReference type="PROSITE" id="PS50994"/>
    </source>
</evidence>
<feature type="compositionally biased region" description="Basic and acidic residues" evidence="2">
    <location>
        <begin position="2474"/>
        <end position="2489"/>
    </location>
</feature>
<dbReference type="PROSITE" id="PS50994">
    <property type="entry name" value="INTEGRASE"/>
    <property type="match status" value="1"/>
</dbReference>
<dbReference type="GO" id="GO:0008233">
    <property type="term" value="F:peptidase activity"/>
    <property type="evidence" value="ECO:0007669"/>
    <property type="project" value="UniProtKB-KW"/>
</dbReference>
<dbReference type="Pfam" id="PF14223">
    <property type="entry name" value="Retrotran_gag_2"/>
    <property type="match status" value="1"/>
</dbReference>
<dbReference type="EMBL" id="BKCJ010007093">
    <property type="protein sequence ID" value="GEU75502.1"/>
    <property type="molecule type" value="Genomic_DNA"/>
</dbReference>
<protein>
    <recommendedName>
        <fullName evidence="3">Integrase catalytic domain-containing protein</fullName>
    </recommendedName>
</protein>
<feature type="region of interest" description="Disordered" evidence="2">
    <location>
        <begin position="2112"/>
        <end position="2249"/>
    </location>
</feature>
<reference evidence="4" key="1">
    <citation type="journal article" date="2019" name="Sci. Rep.">
        <title>Draft genome of Tanacetum cinerariifolium, the natural source of mosquito coil.</title>
        <authorList>
            <person name="Yamashiro T."/>
            <person name="Shiraishi A."/>
            <person name="Satake H."/>
            <person name="Nakayama K."/>
        </authorList>
    </citation>
    <scope>NUCLEOTIDE SEQUENCE</scope>
</reference>
<dbReference type="InterPro" id="IPR001584">
    <property type="entry name" value="Integrase_cat-core"/>
</dbReference>
<feature type="compositionally biased region" description="Basic and acidic residues" evidence="2">
    <location>
        <begin position="940"/>
        <end position="965"/>
    </location>
</feature>
<accession>A0A6L2MS35</accession>
<keyword evidence="1" id="KW-0645">Protease</keyword>
<dbReference type="InterPro" id="IPR036397">
    <property type="entry name" value="RNaseH_sf"/>
</dbReference>
<feature type="compositionally biased region" description="Polar residues" evidence="2">
    <location>
        <begin position="926"/>
        <end position="938"/>
    </location>
</feature>
<name>A0A6L2MS35_TANCI</name>